<dbReference type="PRINTS" id="PR00111">
    <property type="entry name" value="ABHYDROLASE"/>
</dbReference>
<organism evidence="2 3">
    <name type="scientific">Rhizobium deserti</name>
    <dbReference type="NCBI Taxonomy" id="2547961"/>
    <lineage>
        <taxon>Bacteria</taxon>
        <taxon>Pseudomonadati</taxon>
        <taxon>Pseudomonadota</taxon>
        <taxon>Alphaproteobacteria</taxon>
        <taxon>Hyphomicrobiales</taxon>
        <taxon>Rhizobiaceae</taxon>
        <taxon>Rhizobium/Agrobacterium group</taxon>
        <taxon>Rhizobium</taxon>
    </lineage>
</organism>
<keyword evidence="3" id="KW-1185">Reference proteome</keyword>
<sequence length="345" mass="37191">MLLPIAAMGVVAGTYGFTAWKARTIEASFPNIGELTDVGGFRMNSLHLPAGPGADLPPLVFIHGASGNLRDQETAFRKALEGRGELLFVDRPGHGYSERGGPDNDHPDGQASAIARLMDKRGMEKAIIVGHSFGGAIAASFALYHPEKTLGLLLMAPATHPWPGTIGWYYKLTSRPLLGWLFSHLLSLPAGLVLMDKAIDAVFHPNPRPPTYLIDGAPALVLRPKNFRANAIDVANLNSYVRRVSPHYREIEAPTVIITGDSDAIVAEEIHSRGLARDIAGSELVVIRNLGHKPDYVATDVAIAAIEKLGGHERDLDIAARRAERRLAATEDHAAPELDLSIEKA</sequence>
<dbReference type="SUPFAM" id="SSF53474">
    <property type="entry name" value="alpha/beta-Hydrolases"/>
    <property type="match status" value="1"/>
</dbReference>
<name>A0A4R5UPS6_9HYPH</name>
<dbReference type="GO" id="GO:0016787">
    <property type="term" value="F:hydrolase activity"/>
    <property type="evidence" value="ECO:0007669"/>
    <property type="project" value="UniProtKB-KW"/>
</dbReference>
<comment type="caution">
    <text evidence="2">The sequence shown here is derived from an EMBL/GenBank/DDBJ whole genome shotgun (WGS) entry which is preliminary data.</text>
</comment>
<reference evidence="2 3" key="1">
    <citation type="submission" date="2019-03" db="EMBL/GenBank/DDBJ databases">
        <title>Rhizobium sp. nov., an bacterium isolated from biocrust in Mu Us Desert.</title>
        <authorList>
            <person name="Lixiong L."/>
        </authorList>
    </citation>
    <scope>NUCLEOTIDE SEQUENCE [LARGE SCALE GENOMIC DNA]</scope>
    <source>
        <strain evidence="2 3">SPY-1</strain>
    </source>
</reference>
<dbReference type="Proteomes" id="UP000295238">
    <property type="component" value="Unassembled WGS sequence"/>
</dbReference>
<dbReference type="InterPro" id="IPR000073">
    <property type="entry name" value="AB_hydrolase_1"/>
</dbReference>
<dbReference type="RefSeq" id="WP_133315235.1">
    <property type="nucleotide sequence ID" value="NZ_SMTL01000001.1"/>
</dbReference>
<protein>
    <submittedName>
        <fullName evidence="2">Alpha/beta hydrolase</fullName>
    </submittedName>
</protein>
<keyword evidence="2" id="KW-0378">Hydrolase</keyword>
<evidence type="ECO:0000259" key="1">
    <source>
        <dbReference type="Pfam" id="PF12697"/>
    </source>
</evidence>
<dbReference type="PANTHER" id="PTHR43798">
    <property type="entry name" value="MONOACYLGLYCEROL LIPASE"/>
    <property type="match status" value="1"/>
</dbReference>
<dbReference type="OrthoDB" id="9815441at2"/>
<dbReference type="InterPro" id="IPR050266">
    <property type="entry name" value="AB_hydrolase_sf"/>
</dbReference>
<dbReference type="AlphaFoldDB" id="A0A4R5UPS6"/>
<feature type="domain" description="AB hydrolase-1" evidence="1">
    <location>
        <begin position="59"/>
        <end position="294"/>
    </location>
</feature>
<proteinExistence type="predicted"/>
<evidence type="ECO:0000313" key="2">
    <source>
        <dbReference type="EMBL" id="TDK39794.1"/>
    </source>
</evidence>
<dbReference type="Pfam" id="PF12697">
    <property type="entry name" value="Abhydrolase_6"/>
    <property type="match status" value="1"/>
</dbReference>
<evidence type="ECO:0000313" key="3">
    <source>
        <dbReference type="Proteomes" id="UP000295238"/>
    </source>
</evidence>
<accession>A0A4R5UPS6</accession>
<dbReference type="EMBL" id="SMTL01000001">
    <property type="protein sequence ID" value="TDK39794.1"/>
    <property type="molecule type" value="Genomic_DNA"/>
</dbReference>
<dbReference type="InterPro" id="IPR029058">
    <property type="entry name" value="AB_hydrolase_fold"/>
</dbReference>
<dbReference type="Gene3D" id="3.40.50.1820">
    <property type="entry name" value="alpha/beta hydrolase"/>
    <property type="match status" value="1"/>
</dbReference>
<gene>
    <name evidence="2" type="ORF">E2F50_04465</name>
</gene>